<protein>
    <recommendedName>
        <fullName evidence="3">5-deoxyglucuronate isomerase</fullName>
    </recommendedName>
</protein>
<accession>A0A521FE44</accession>
<gene>
    <name evidence="1" type="ORF">SAMN06265221_1219</name>
</gene>
<dbReference type="InterPro" id="IPR014710">
    <property type="entry name" value="RmlC-like_jellyroll"/>
</dbReference>
<dbReference type="AlphaFoldDB" id="A0A521FE44"/>
<dbReference type="EMBL" id="FXTK01000021">
    <property type="protein sequence ID" value="SMO94472.1"/>
    <property type="molecule type" value="Genomic_DNA"/>
</dbReference>
<evidence type="ECO:0000313" key="2">
    <source>
        <dbReference type="Proteomes" id="UP000319014"/>
    </source>
</evidence>
<dbReference type="InterPro" id="IPR011051">
    <property type="entry name" value="RmlC_Cupin_sf"/>
</dbReference>
<dbReference type="Proteomes" id="UP000319014">
    <property type="component" value="Unassembled WGS sequence"/>
</dbReference>
<sequence>MFQGKDPRADLFAGNSQPPATGLIAQEQLGRFHGDAPQVSDALRRSWYLRGCNFVLEYSELAPGAKLGRQSQPDEYVLYLDDRQSGATVEWNGTTVTVPGGSIVFVPPGDSCITFPSGAKPVRLFTVKSADLVALCPNADGYRSPRSHIPPFHPWPKPAGGWKVRHYPLDVADQPGRFGRIYRCTTFMVNALPTMNGPRDPARMSPHHHDDFEQCSLALQGSFTHFLRWSWTTDMSDWREDMAVKVGSPSALVIPPPVIHTTQATGTGHNDLVDIFCPPRMDFSQKPGWVLNAEDYPIPDVSEQDSCDT</sequence>
<dbReference type="OrthoDB" id="8882910at2"/>
<evidence type="ECO:0000313" key="1">
    <source>
        <dbReference type="EMBL" id="SMO94472.1"/>
    </source>
</evidence>
<evidence type="ECO:0008006" key="3">
    <source>
        <dbReference type="Google" id="ProtNLM"/>
    </source>
</evidence>
<reference evidence="1 2" key="1">
    <citation type="submission" date="2017-05" db="EMBL/GenBank/DDBJ databases">
        <authorList>
            <person name="Varghese N."/>
            <person name="Submissions S."/>
        </authorList>
    </citation>
    <scope>NUCLEOTIDE SEQUENCE [LARGE SCALE GENOMIC DNA]</scope>
    <source>
        <strain evidence="1 2">DSM 100094</strain>
    </source>
</reference>
<keyword evidence="2" id="KW-1185">Reference proteome</keyword>
<dbReference type="Gene3D" id="2.60.120.10">
    <property type="entry name" value="Jelly Rolls"/>
    <property type="match status" value="1"/>
</dbReference>
<name>A0A521FE44_9RHOB</name>
<dbReference type="SUPFAM" id="SSF51182">
    <property type="entry name" value="RmlC-like cupins"/>
    <property type="match status" value="1"/>
</dbReference>
<organism evidence="1 2">
    <name type="scientific">Paracoccus laeviglucosivorans</name>
    <dbReference type="NCBI Taxonomy" id="1197861"/>
    <lineage>
        <taxon>Bacteria</taxon>
        <taxon>Pseudomonadati</taxon>
        <taxon>Pseudomonadota</taxon>
        <taxon>Alphaproteobacteria</taxon>
        <taxon>Rhodobacterales</taxon>
        <taxon>Paracoccaceae</taxon>
        <taxon>Paracoccus</taxon>
    </lineage>
</organism>
<proteinExistence type="predicted"/>
<dbReference type="RefSeq" id="WP_142664470.1">
    <property type="nucleotide sequence ID" value="NZ_FXTK01000021.1"/>
</dbReference>